<dbReference type="KEGG" id="moz:MoryE10_28370"/>
<feature type="domain" description="Bacterial bifunctional deaminase-reductase C-terminal" evidence="1">
    <location>
        <begin position="37"/>
        <end position="244"/>
    </location>
</feature>
<evidence type="ECO:0000313" key="3">
    <source>
        <dbReference type="Proteomes" id="UP000824988"/>
    </source>
</evidence>
<organism evidence="2 3">
    <name type="scientific">Methylogaea oryzae</name>
    <dbReference type="NCBI Taxonomy" id="1295382"/>
    <lineage>
        <taxon>Bacteria</taxon>
        <taxon>Pseudomonadati</taxon>
        <taxon>Pseudomonadota</taxon>
        <taxon>Gammaproteobacteria</taxon>
        <taxon>Methylococcales</taxon>
        <taxon>Methylococcaceae</taxon>
        <taxon>Methylogaea</taxon>
    </lineage>
</organism>
<dbReference type="RefSeq" id="WP_246598872.1">
    <property type="nucleotide sequence ID" value="NZ_AP019782.1"/>
</dbReference>
<proteinExistence type="predicted"/>
<dbReference type="Proteomes" id="UP000824988">
    <property type="component" value="Chromosome"/>
</dbReference>
<evidence type="ECO:0000259" key="1">
    <source>
        <dbReference type="Pfam" id="PF01872"/>
    </source>
</evidence>
<accession>A0A8D4VR16</accession>
<gene>
    <name evidence="2" type="ORF">MoryE10_28370</name>
</gene>
<dbReference type="Pfam" id="PF01872">
    <property type="entry name" value="RibD_C"/>
    <property type="match status" value="1"/>
</dbReference>
<keyword evidence="3" id="KW-1185">Reference proteome</keyword>
<evidence type="ECO:0000313" key="2">
    <source>
        <dbReference type="EMBL" id="BBL72231.1"/>
    </source>
</evidence>
<sequence length="284" mass="31401">MSTKTVYRLFPPPFESVPLRGLYLQQRLHEQGSVEQPFVYANFLASLDGRIALEDDATGVPYLPKSLTTPDDFRLFLELEAQADCLITHGGYLRALHEGRLGNILQIGCHPEHGDLAQWRLDNGLKPQPAVVIASASLDFPFPESLKASGQKVYIATGRDADPARVKHWLSRGHEVLVAGEGRMVEGGALVRALGDRGYRTLYLVAGPHMLDTMVREGRLRRLYQTITHQLMGGESFHTLVPGPVLGPAGHLKMRSLYYDPTSHGDAGQWFAQFDNVPYTDASA</sequence>
<protein>
    <recommendedName>
        <fullName evidence="1">Bacterial bifunctional deaminase-reductase C-terminal domain-containing protein</fullName>
    </recommendedName>
</protein>
<name>A0A8D4VR16_9GAMM</name>
<dbReference type="InterPro" id="IPR002734">
    <property type="entry name" value="RibDG_C"/>
</dbReference>
<dbReference type="AlphaFoldDB" id="A0A8D4VR16"/>
<reference evidence="2" key="1">
    <citation type="submission" date="2019-06" db="EMBL/GenBank/DDBJ databases">
        <title>Complete genome sequence of Methylogaea oryzae strain JCM16910.</title>
        <authorList>
            <person name="Asakawa S."/>
        </authorList>
    </citation>
    <scope>NUCLEOTIDE SEQUENCE</scope>
    <source>
        <strain evidence="2">E10</strain>
    </source>
</reference>
<dbReference type="GO" id="GO:0008703">
    <property type="term" value="F:5-amino-6-(5-phosphoribosylamino)uracil reductase activity"/>
    <property type="evidence" value="ECO:0007669"/>
    <property type="project" value="InterPro"/>
</dbReference>
<dbReference type="GO" id="GO:0009231">
    <property type="term" value="P:riboflavin biosynthetic process"/>
    <property type="evidence" value="ECO:0007669"/>
    <property type="project" value="InterPro"/>
</dbReference>
<dbReference type="EMBL" id="AP019782">
    <property type="protein sequence ID" value="BBL72231.1"/>
    <property type="molecule type" value="Genomic_DNA"/>
</dbReference>